<proteinExistence type="inferred from homology"/>
<evidence type="ECO:0000256" key="7">
    <source>
        <dbReference type="ARBA" id="ARBA00022475"/>
    </source>
</evidence>
<dbReference type="GO" id="GO:0015297">
    <property type="term" value="F:antiporter activity"/>
    <property type="evidence" value="ECO:0007669"/>
    <property type="project" value="UniProtKB-KW"/>
</dbReference>
<dbReference type="PANTHER" id="PTHR43298">
    <property type="entry name" value="MULTIDRUG RESISTANCE PROTEIN NORM-RELATED"/>
    <property type="match status" value="1"/>
</dbReference>
<feature type="transmembrane region" description="Helical" evidence="13">
    <location>
        <begin position="162"/>
        <end position="182"/>
    </location>
</feature>
<dbReference type="InterPro" id="IPR050222">
    <property type="entry name" value="MATE_MdtK"/>
</dbReference>
<feature type="transmembrane region" description="Helical" evidence="13">
    <location>
        <begin position="54"/>
        <end position="75"/>
    </location>
</feature>
<dbReference type="EMBL" id="CP162599">
    <property type="protein sequence ID" value="XDK33811.1"/>
    <property type="molecule type" value="Genomic_DNA"/>
</dbReference>
<evidence type="ECO:0000256" key="5">
    <source>
        <dbReference type="ARBA" id="ARBA00022448"/>
    </source>
</evidence>
<feature type="transmembrane region" description="Helical" evidence="13">
    <location>
        <begin position="129"/>
        <end position="150"/>
    </location>
</feature>
<feature type="transmembrane region" description="Helical" evidence="13">
    <location>
        <begin position="316"/>
        <end position="339"/>
    </location>
</feature>
<keyword evidence="11 13" id="KW-0472">Membrane</keyword>
<keyword evidence="10" id="KW-0406">Ion transport</keyword>
<evidence type="ECO:0000313" key="14">
    <source>
        <dbReference type="EMBL" id="XDK33811.1"/>
    </source>
</evidence>
<feature type="transmembrane region" description="Helical" evidence="13">
    <location>
        <begin position="359"/>
        <end position="377"/>
    </location>
</feature>
<feature type="transmembrane region" description="Helical" evidence="13">
    <location>
        <begin position="389"/>
        <end position="408"/>
    </location>
</feature>
<feature type="transmembrane region" description="Helical" evidence="13">
    <location>
        <begin position="244"/>
        <end position="266"/>
    </location>
</feature>
<dbReference type="GO" id="GO:0042910">
    <property type="term" value="F:xenobiotic transmembrane transporter activity"/>
    <property type="evidence" value="ECO:0007669"/>
    <property type="project" value="InterPro"/>
</dbReference>
<gene>
    <name evidence="14" type="ORF">AB4Y30_05515</name>
</gene>
<dbReference type="GO" id="GO:0006811">
    <property type="term" value="P:monoatomic ion transport"/>
    <property type="evidence" value="ECO:0007669"/>
    <property type="project" value="UniProtKB-KW"/>
</dbReference>
<dbReference type="NCBIfam" id="TIGR00797">
    <property type="entry name" value="matE"/>
    <property type="match status" value="1"/>
</dbReference>
<dbReference type="GO" id="GO:0005886">
    <property type="term" value="C:plasma membrane"/>
    <property type="evidence" value="ECO:0007669"/>
    <property type="project" value="UniProtKB-SubCell"/>
</dbReference>
<protein>
    <recommendedName>
        <fullName evidence="4">Probable multidrug resistance protein NorM</fullName>
    </recommendedName>
    <alternativeName>
        <fullName evidence="12">Multidrug-efflux transporter</fullName>
    </alternativeName>
</protein>
<dbReference type="AlphaFoldDB" id="A0AB39HN76"/>
<evidence type="ECO:0000256" key="10">
    <source>
        <dbReference type="ARBA" id="ARBA00023065"/>
    </source>
</evidence>
<dbReference type="InterPro" id="IPR048279">
    <property type="entry name" value="MdtK-like"/>
</dbReference>
<evidence type="ECO:0000256" key="13">
    <source>
        <dbReference type="SAM" id="Phobius"/>
    </source>
</evidence>
<feature type="transmembrane region" description="Helical" evidence="13">
    <location>
        <begin position="194"/>
        <end position="216"/>
    </location>
</feature>
<keyword evidence="7" id="KW-1003">Cell membrane</keyword>
<evidence type="ECO:0000256" key="2">
    <source>
        <dbReference type="ARBA" id="ARBA00004651"/>
    </source>
</evidence>
<feature type="transmembrane region" description="Helical" evidence="13">
    <location>
        <begin position="95"/>
        <end position="117"/>
    </location>
</feature>
<evidence type="ECO:0000256" key="12">
    <source>
        <dbReference type="ARBA" id="ARBA00031636"/>
    </source>
</evidence>
<comment type="subcellular location">
    <subcellularLocation>
        <location evidence="2">Cell membrane</location>
        <topology evidence="2">Multi-pass membrane protein</topology>
    </subcellularLocation>
</comment>
<dbReference type="Pfam" id="PF01554">
    <property type="entry name" value="MatE"/>
    <property type="match status" value="2"/>
</dbReference>
<accession>A0AB39HN76</accession>
<dbReference type="InterPro" id="IPR002528">
    <property type="entry name" value="MATE_fam"/>
</dbReference>
<comment type="similarity">
    <text evidence="3">Belongs to the multi antimicrobial extrusion (MATE) (TC 2.A.66.1) family.</text>
</comment>
<evidence type="ECO:0000256" key="11">
    <source>
        <dbReference type="ARBA" id="ARBA00023136"/>
    </source>
</evidence>
<name>A0AB39HN76_9BACI</name>
<evidence type="ECO:0000256" key="8">
    <source>
        <dbReference type="ARBA" id="ARBA00022692"/>
    </source>
</evidence>
<comment type="function">
    <text evidence="1">Multidrug efflux pump.</text>
</comment>
<evidence type="ECO:0000256" key="1">
    <source>
        <dbReference type="ARBA" id="ARBA00003408"/>
    </source>
</evidence>
<keyword evidence="6" id="KW-0050">Antiport</keyword>
<organism evidence="14">
    <name type="scientific">Ornithinibacillus sp. 4-3</name>
    <dbReference type="NCBI Taxonomy" id="3231488"/>
    <lineage>
        <taxon>Bacteria</taxon>
        <taxon>Bacillati</taxon>
        <taxon>Bacillota</taxon>
        <taxon>Bacilli</taxon>
        <taxon>Bacillales</taxon>
        <taxon>Bacillaceae</taxon>
        <taxon>Ornithinibacillus</taxon>
    </lineage>
</organism>
<feature type="transmembrane region" description="Helical" evidence="13">
    <location>
        <begin position="286"/>
        <end position="304"/>
    </location>
</feature>
<feature type="transmembrane region" description="Helical" evidence="13">
    <location>
        <begin position="12"/>
        <end position="34"/>
    </location>
</feature>
<dbReference type="CDD" id="cd13131">
    <property type="entry name" value="MATE_NorM_like"/>
    <property type="match status" value="1"/>
</dbReference>
<keyword evidence="9 13" id="KW-1133">Transmembrane helix</keyword>
<evidence type="ECO:0000256" key="3">
    <source>
        <dbReference type="ARBA" id="ARBA00010199"/>
    </source>
</evidence>
<reference evidence="14" key="1">
    <citation type="submission" date="2024-07" db="EMBL/GenBank/DDBJ databases">
        <title>Halotolerant mesophilic bacterium Ornithinibacillus sp. 4-3, sp. nov., isolated from soil.</title>
        <authorList>
            <person name="Sidarenka A.V."/>
            <person name="Guliayeva D.E."/>
            <person name="Leanovich S.I."/>
            <person name="Hileuskaya K.S."/>
            <person name="Akhremchuk A.E."/>
            <person name="Sikolenko M.A."/>
            <person name="Valentovich L.N."/>
        </authorList>
    </citation>
    <scope>NUCLEOTIDE SEQUENCE</scope>
    <source>
        <strain evidence="14">4-3</strain>
    </source>
</reference>
<keyword evidence="8 13" id="KW-0812">Transmembrane</keyword>
<evidence type="ECO:0000256" key="9">
    <source>
        <dbReference type="ARBA" id="ARBA00022989"/>
    </source>
</evidence>
<evidence type="ECO:0000256" key="6">
    <source>
        <dbReference type="ARBA" id="ARBA00022449"/>
    </source>
</evidence>
<feature type="transmembrane region" description="Helical" evidence="13">
    <location>
        <begin position="420"/>
        <end position="441"/>
    </location>
</feature>
<keyword evidence="5" id="KW-0813">Transport</keyword>
<dbReference type="PIRSF" id="PIRSF006603">
    <property type="entry name" value="DinF"/>
    <property type="match status" value="1"/>
</dbReference>
<dbReference type="RefSeq" id="WP_368654489.1">
    <property type="nucleotide sequence ID" value="NZ_CP162599.1"/>
</dbReference>
<evidence type="ECO:0000256" key="4">
    <source>
        <dbReference type="ARBA" id="ARBA00020268"/>
    </source>
</evidence>
<sequence length="455" mass="50580">MYQTFSLKEKLKLFSIILFPILITQISLNLMTFFNTVMSGQSGAVDLAGVAIGASIWSPIFTSVTGILLALTPIIAQLIGANKYDDIPKQVQQGIYVSIFISIIVIIAILLLVNPILNLLSLEPEVLYIAKYYLLAICIGIMPLFIFTTLRNFMNALGKTNVSMFIILISLPINVLLNYLLIFGKFGFPALGGIGSGIATSLTYWLVCIITIVIIYKSEIFRPYHIFKSWSKPLFSYWWEQLKVGVPIGISIFFESSIFAAVTLFISVYSTYTIAAHQAAMNFVSLLYMIPLSVGMALTIAVGYEVGARRFSHARTFGYIGISSGFIIAIFVGLILFIFDDEIARMYSSNPQVIDLTKQFIIYAIIFQIADAFGPPIQGSLRGYKDVNITLYIALISYWIIGLPSGWLLAKYTALEPFGYWVGLIIGLTIGSIALLIRLLYVQRQYATGSKLMRL</sequence>
<dbReference type="PANTHER" id="PTHR43298:SF2">
    <property type="entry name" value="FMN_FAD EXPORTER YEEO-RELATED"/>
    <property type="match status" value="1"/>
</dbReference>